<dbReference type="Pfam" id="PF20174">
    <property type="entry name" value="DUF6540"/>
    <property type="match status" value="1"/>
</dbReference>
<organism evidence="2 3">
    <name type="scientific">Hirsutella minnesotensis 3608</name>
    <dbReference type="NCBI Taxonomy" id="1043627"/>
    <lineage>
        <taxon>Eukaryota</taxon>
        <taxon>Fungi</taxon>
        <taxon>Dikarya</taxon>
        <taxon>Ascomycota</taxon>
        <taxon>Pezizomycotina</taxon>
        <taxon>Sordariomycetes</taxon>
        <taxon>Hypocreomycetidae</taxon>
        <taxon>Hypocreales</taxon>
        <taxon>Ophiocordycipitaceae</taxon>
        <taxon>Hirsutella</taxon>
    </lineage>
</organism>
<gene>
    <name evidence="2" type="ORF">HIM_10767</name>
</gene>
<evidence type="ECO:0000313" key="2">
    <source>
        <dbReference type="EMBL" id="KJZ69839.1"/>
    </source>
</evidence>
<feature type="region of interest" description="Disordered" evidence="1">
    <location>
        <begin position="1"/>
        <end position="51"/>
    </location>
</feature>
<keyword evidence="3" id="KW-1185">Reference proteome</keyword>
<dbReference type="EMBL" id="KQ030673">
    <property type="protein sequence ID" value="KJZ69839.1"/>
    <property type="molecule type" value="Genomic_DNA"/>
</dbReference>
<proteinExistence type="predicted"/>
<dbReference type="InterPro" id="IPR046670">
    <property type="entry name" value="DUF6540"/>
</dbReference>
<feature type="region of interest" description="Disordered" evidence="1">
    <location>
        <begin position="191"/>
        <end position="211"/>
    </location>
</feature>
<protein>
    <submittedName>
        <fullName evidence="2">Uncharacterized protein</fullName>
    </submittedName>
</protein>
<evidence type="ECO:0000256" key="1">
    <source>
        <dbReference type="SAM" id="MobiDB-lite"/>
    </source>
</evidence>
<reference evidence="2 3" key="1">
    <citation type="journal article" date="2014" name="Genome Biol. Evol.">
        <title>Comparative genomics and transcriptomics analyses reveal divergent lifestyle features of nematode endoparasitic fungus Hirsutella minnesotensis.</title>
        <authorList>
            <person name="Lai Y."/>
            <person name="Liu K."/>
            <person name="Zhang X."/>
            <person name="Zhang X."/>
            <person name="Li K."/>
            <person name="Wang N."/>
            <person name="Shu C."/>
            <person name="Wu Y."/>
            <person name="Wang C."/>
            <person name="Bushley K.E."/>
            <person name="Xiang M."/>
            <person name="Liu X."/>
        </authorList>
    </citation>
    <scope>NUCLEOTIDE SEQUENCE [LARGE SCALE GENOMIC DNA]</scope>
    <source>
        <strain evidence="2 3">3608</strain>
    </source>
</reference>
<accession>A0A0F8A1Y2</accession>
<name>A0A0F8A1Y2_9HYPO</name>
<dbReference type="AlphaFoldDB" id="A0A0F8A1Y2"/>
<feature type="compositionally biased region" description="Basic residues" evidence="1">
    <location>
        <begin position="1"/>
        <end position="18"/>
    </location>
</feature>
<evidence type="ECO:0000313" key="3">
    <source>
        <dbReference type="Proteomes" id="UP000054481"/>
    </source>
</evidence>
<dbReference type="Proteomes" id="UP000054481">
    <property type="component" value="Unassembled WGS sequence"/>
</dbReference>
<sequence length="224" mass="25745">MFTRPSRHQSKPTKKKSHDKQDKKSKDKSSKKTNKGESIKSSKKRDSPKHGKDLHAVDLYCAIYVPAFGNYYHWAFAMNHRQTRRWHLFQVIQEEQGGPFIRNQRQVDPSSSASCLQPLNYLGQMRVNCWDWLIQAVPAIAVPGEAESWNCQDYVMEIWELLLENGVIDEAAWNHGYQAMLPYYGQDFGDQGGHDYDEHEDEDDGEGGGRILSEAFVYDSDDVA</sequence>
<feature type="compositionally biased region" description="Basic and acidic residues" evidence="1">
    <location>
        <begin position="19"/>
        <end position="51"/>
    </location>
</feature>
<dbReference type="OrthoDB" id="37659at2759"/>